<dbReference type="GO" id="GO:0004615">
    <property type="term" value="F:phosphomannomutase activity"/>
    <property type="evidence" value="ECO:0007669"/>
    <property type="project" value="UniProtKB-EC"/>
</dbReference>
<dbReference type="VEuPathDB" id="FungiDB:H257_03152"/>
<dbReference type="AlphaFoldDB" id="A0A397AH38"/>
<feature type="binding site" evidence="10">
    <location>
        <position position="132"/>
    </location>
    <ligand>
        <name>alpha-D-mannose 1-phosphate</name>
        <dbReference type="ChEBI" id="CHEBI:58409"/>
    </ligand>
</feature>
<evidence type="ECO:0000256" key="6">
    <source>
        <dbReference type="ARBA" id="ARBA00022490"/>
    </source>
</evidence>
<evidence type="ECO:0000256" key="10">
    <source>
        <dbReference type="PIRSR" id="PIRSR605002-2"/>
    </source>
</evidence>
<dbReference type="GO" id="GO:0005829">
    <property type="term" value="C:cytosol"/>
    <property type="evidence" value="ECO:0007669"/>
    <property type="project" value="TreeGrafter"/>
</dbReference>
<evidence type="ECO:0000256" key="11">
    <source>
        <dbReference type="RuleBase" id="RU361118"/>
    </source>
</evidence>
<evidence type="ECO:0000256" key="4">
    <source>
        <dbReference type="ARBA" id="ARBA00011738"/>
    </source>
</evidence>
<dbReference type="UniPathway" id="UPA00126">
    <property type="reaction ID" value="UER00424"/>
</dbReference>
<sequence length="225" mass="25371">MTEVCSFCLHAQSLHYRTIMSLMLATSMCMQVVTPEVTARIAKLKNQITVGVVGGSDLVKQKEQLGEDVIHTFDYSFSENGLVGYHNGECINKTSLKEYVGNDKLNKFINFTLLYIANLDIPIKRGTFIEFRQGMLNVSPIGRNCSQDERDDFEQYDHIHQVRAKMVNVLRAQFADYDFTYSIGGQVSSLSSHLASHAAAVDLIRRVPHGMGQDVLPQVPERRRL</sequence>
<dbReference type="SUPFAM" id="SSF56784">
    <property type="entry name" value="HAD-like"/>
    <property type="match status" value="1"/>
</dbReference>
<evidence type="ECO:0000256" key="9">
    <source>
        <dbReference type="ARBA" id="ARBA00023235"/>
    </source>
</evidence>
<dbReference type="Pfam" id="PF03332">
    <property type="entry name" value="PMM"/>
    <property type="match status" value="1"/>
</dbReference>
<accession>A0A397AH38</accession>
<dbReference type="FunFam" id="3.30.1240.20:FF:000001">
    <property type="entry name" value="Phosphomannomutase"/>
    <property type="match status" value="1"/>
</dbReference>
<comment type="subcellular location">
    <subcellularLocation>
        <location evidence="1 11">Cytoplasm</location>
    </subcellularLocation>
</comment>
<dbReference type="PANTHER" id="PTHR10466:SF0">
    <property type="entry name" value="PHOSPHOMANNOMUTASE"/>
    <property type="match status" value="1"/>
</dbReference>
<evidence type="ECO:0000256" key="3">
    <source>
        <dbReference type="ARBA" id="ARBA00009736"/>
    </source>
</evidence>
<evidence type="ECO:0000313" key="13">
    <source>
        <dbReference type="Proteomes" id="UP000266239"/>
    </source>
</evidence>
<name>A0A397AH38_APHAT</name>
<dbReference type="Proteomes" id="UP000266239">
    <property type="component" value="Unassembled WGS sequence"/>
</dbReference>
<proteinExistence type="inferred from homology"/>
<evidence type="ECO:0000256" key="5">
    <source>
        <dbReference type="ARBA" id="ARBA00012730"/>
    </source>
</evidence>
<evidence type="ECO:0000256" key="8">
    <source>
        <dbReference type="ARBA" id="ARBA00022842"/>
    </source>
</evidence>
<evidence type="ECO:0000313" key="12">
    <source>
        <dbReference type="EMBL" id="RHY06396.1"/>
    </source>
</evidence>
<evidence type="ECO:0000256" key="7">
    <source>
        <dbReference type="ARBA" id="ARBA00022723"/>
    </source>
</evidence>
<keyword evidence="9 11" id="KW-0413">Isomerase</keyword>
<comment type="similarity">
    <text evidence="3 11">Belongs to the eukaryotic PMM family.</text>
</comment>
<dbReference type="InterPro" id="IPR005002">
    <property type="entry name" value="PMM"/>
</dbReference>
<feature type="binding site" evidence="10">
    <location>
        <position position="150"/>
    </location>
    <ligand>
        <name>alpha-D-mannose 1-phosphate</name>
        <dbReference type="ChEBI" id="CHEBI:58409"/>
    </ligand>
</feature>
<reference evidence="12 13" key="1">
    <citation type="submission" date="2018-08" db="EMBL/GenBank/DDBJ databases">
        <title>Aphanomyces genome sequencing and annotation.</title>
        <authorList>
            <person name="Minardi D."/>
            <person name="Oidtmann B."/>
            <person name="Van Der Giezen M."/>
            <person name="Studholme D.J."/>
        </authorList>
    </citation>
    <scope>NUCLEOTIDE SEQUENCE [LARGE SCALE GENOMIC DNA]</scope>
    <source>
        <strain evidence="12 13">Yx</strain>
    </source>
</reference>
<dbReference type="InterPro" id="IPR043169">
    <property type="entry name" value="PMM_cap"/>
</dbReference>
<keyword evidence="8" id="KW-0460">Magnesium</keyword>
<evidence type="ECO:0000256" key="2">
    <source>
        <dbReference type="ARBA" id="ARBA00004699"/>
    </source>
</evidence>
<comment type="pathway">
    <text evidence="2 11">Nucleotide-sugar biosynthesis; GDP-alpha-D-mannose biosynthesis; alpha-D-mannose 1-phosphate from D-fructose 6-phosphate: step 2/2.</text>
</comment>
<dbReference type="EMBL" id="QUTA01007622">
    <property type="protein sequence ID" value="RHY06396.1"/>
    <property type="molecule type" value="Genomic_DNA"/>
</dbReference>
<keyword evidence="7" id="KW-0479">Metal-binding</keyword>
<dbReference type="EC" id="5.4.2.8" evidence="5 11"/>
<feature type="binding site" evidence="10">
    <location>
        <position position="143"/>
    </location>
    <ligand>
        <name>alpha-D-mannose 1-phosphate</name>
        <dbReference type="ChEBI" id="CHEBI:58409"/>
    </ligand>
</feature>
<dbReference type="Gene3D" id="3.30.1240.20">
    <property type="match status" value="1"/>
</dbReference>
<evidence type="ECO:0000256" key="1">
    <source>
        <dbReference type="ARBA" id="ARBA00004496"/>
    </source>
</evidence>
<organism evidence="12 13">
    <name type="scientific">Aphanomyces astaci</name>
    <name type="common">Crayfish plague agent</name>
    <dbReference type="NCBI Taxonomy" id="112090"/>
    <lineage>
        <taxon>Eukaryota</taxon>
        <taxon>Sar</taxon>
        <taxon>Stramenopiles</taxon>
        <taxon>Oomycota</taxon>
        <taxon>Saprolegniomycetes</taxon>
        <taxon>Saprolegniales</taxon>
        <taxon>Verrucalvaceae</taxon>
        <taxon>Aphanomyces</taxon>
    </lineage>
</organism>
<dbReference type="GO" id="GO:0009298">
    <property type="term" value="P:GDP-mannose biosynthetic process"/>
    <property type="evidence" value="ECO:0007669"/>
    <property type="project" value="UniProtKB-UniPathway"/>
</dbReference>
<feature type="binding site" evidence="10">
    <location>
        <position position="188"/>
    </location>
    <ligand>
        <name>alpha-D-mannose 1-phosphate</name>
        <dbReference type="ChEBI" id="CHEBI:58409"/>
    </ligand>
</feature>
<gene>
    <name evidence="12" type="ORF">DYB25_004331</name>
</gene>
<keyword evidence="6 11" id="KW-0963">Cytoplasm</keyword>
<protein>
    <recommendedName>
        <fullName evidence="5 11">Phosphomannomutase</fullName>
        <ecNumber evidence="5 11">5.4.2.8</ecNumber>
    </recommendedName>
</protein>
<dbReference type="GO" id="GO:0006013">
    <property type="term" value="P:mannose metabolic process"/>
    <property type="evidence" value="ECO:0007669"/>
    <property type="project" value="TreeGrafter"/>
</dbReference>
<comment type="function">
    <text evidence="11">Involved in the synthesis of the GDP-mannose and dolichol-phosphate-mannose required for a number of critical mannosyl transfer reactions.</text>
</comment>
<comment type="catalytic activity">
    <reaction evidence="11">
        <text>alpha-D-mannose 1-phosphate = D-mannose 6-phosphate</text>
        <dbReference type="Rhea" id="RHEA:11140"/>
        <dbReference type="ChEBI" id="CHEBI:58409"/>
        <dbReference type="ChEBI" id="CHEBI:58735"/>
        <dbReference type="EC" id="5.4.2.8"/>
    </reaction>
</comment>
<dbReference type="GO" id="GO:0046872">
    <property type="term" value="F:metal ion binding"/>
    <property type="evidence" value="ECO:0007669"/>
    <property type="project" value="UniProtKB-KW"/>
</dbReference>
<dbReference type="PANTHER" id="PTHR10466">
    <property type="entry name" value="PHOSPHOMANNOMUTASE"/>
    <property type="match status" value="1"/>
</dbReference>
<comment type="subunit">
    <text evidence="4 11">Homodimer.</text>
</comment>
<comment type="caution">
    <text evidence="12">The sequence shown here is derived from an EMBL/GenBank/DDBJ whole genome shotgun (WGS) entry which is preliminary data.</text>
</comment>
<dbReference type="InterPro" id="IPR036412">
    <property type="entry name" value="HAD-like_sf"/>
</dbReference>
<dbReference type="GO" id="GO:0006487">
    <property type="term" value="P:protein N-linked glycosylation"/>
    <property type="evidence" value="ECO:0007669"/>
    <property type="project" value="TreeGrafter"/>
</dbReference>